<reference evidence="1 2" key="1">
    <citation type="submission" date="2018-05" db="EMBL/GenBank/DDBJ databases">
        <title>Genomic Encyclopedia of Type Strains, Phase IV (KMG-IV): sequencing the most valuable type-strain genomes for metagenomic binning, comparative biology and taxonomic classification.</title>
        <authorList>
            <person name="Goeker M."/>
        </authorList>
    </citation>
    <scope>NUCLEOTIDE SEQUENCE [LARGE SCALE GENOMIC DNA]</scope>
    <source>
        <strain evidence="1 2">DSM 103371</strain>
    </source>
</reference>
<protein>
    <recommendedName>
        <fullName evidence="3">Methyltransferase family protein</fullName>
    </recommendedName>
</protein>
<dbReference type="SUPFAM" id="SSF53335">
    <property type="entry name" value="S-adenosyl-L-methionine-dependent methyltransferases"/>
    <property type="match status" value="1"/>
</dbReference>
<dbReference type="Gene3D" id="3.40.50.150">
    <property type="entry name" value="Vaccinia Virus protein VP39"/>
    <property type="match status" value="1"/>
</dbReference>
<dbReference type="Proteomes" id="UP000245390">
    <property type="component" value="Unassembled WGS sequence"/>
</dbReference>
<evidence type="ECO:0000313" key="2">
    <source>
        <dbReference type="Proteomes" id="UP000245390"/>
    </source>
</evidence>
<dbReference type="EMBL" id="QGGV01000014">
    <property type="protein sequence ID" value="PWK53124.1"/>
    <property type="molecule type" value="Genomic_DNA"/>
</dbReference>
<sequence length="243" mass="26730">MLSALSDILLGKIRTGAFRYRRRPWLGRAWGGPLNGQGWRCKLVAEIIIRTEPVAIVETGTFLGTSTEWFCSFQAPVWSCEASESYFGFSRQRLKSVPNANLVLADSRTALREVLDGPLKSAVHNTILFYLDAHWEDDLPLADEIDIIFAACPRAVVLIDDFEVPGDTGYSYDDYGPGKALTAEYVAPSLDKFGLVIMYPKVSSDLETGAKRGCAVLTRKAMVHNILGAVSLLRSPIDADLKA</sequence>
<evidence type="ECO:0000313" key="1">
    <source>
        <dbReference type="EMBL" id="PWK53124.1"/>
    </source>
</evidence>
<evidence type="ECO:0008006" key="3">
    <source>
        <dbReference type="Google" id="ProtNLM"/>
    </source>
</evidence>
<name>A0A316FWD5_9RHOB</name>
<dbReference type="InterPro" id="IPR029063">
    <property type="entry name" value="SAM-dependent_MTases_sf"/>
</dbReference>
<keyword evidence="2" id="KW-1185">Reference proteome</keyword>
<organism evidence="1 2">
    <name type="scientific">Silicimonas algicola</name>
    <dbReference type="NCBI Taxonomy" id="1826607"/>
    <lineage>
        <taxon>Bacteria</taxon>
        <taxon>Pseudomonadati</taxon>
        <taxon>Pseudomonadota</taxon>
        <taxon>Alphaproteobacteria</taxon>
        <taxon>Rhodobacterales</taxon>
        <taxon>Paracoccaceae</taxon>
    </lineage>
</organism>
<gene>
    <name evidence="1" type="ORF">C8D95_11426</name>
</gene>
<accession>A0A316FWD5</accession>
<dbReference type="AlphaFoldDB" id="A0A316FWD5"/>
<proteinExistence type="predicted"/>
<comment type="caution">
    <text evidence="1">The sequence shown here is derived from an EMBL/GenBank/DDBJ whole genome shotgun (WGS) entry which is preliminary data.</text>
</comment>